<accession>A0A2U1SXA7</accession>
<protein>
    <submittedName>
        <fullName evidence="2">Uncharacterized protein</fullName>
    </submittedName>
</protein>
<dbReference type="RefSeq" id="WP_108998435.1">
    <property type="nucleotide sequence ID" value="NZ_QEEX01000002.1"/>
</dbReference>
<dbReference type="Proteomes" id="UP000244978">
    <property type="component" value="Unassembled WGS sequence"/>
</dbReference>
<dbReference type="EMBL" id="QEEX01000002">
    <property type="protein sequence ID" value="PWB96222.1"/>
    <property type="molecule type" value="Genomic_DNA"/>
</dbReference>
<evidence type="ECO:0000313" key="2">
    <source>
        <dbReference type="EMBL" id="PWB96222.1"/>
    </source>
</evidence>
<keyword evidence="1" id="KW-0472">Membrane</keyword>
<name>A0A2U1SXA7_9MICO</name>
<proteinExistence type="predicted"/>
<keyword evidence="1" id="KW-1133">Transmembrane helix</keyword>
<evidence type="ECO:0000313" key="3">
    <source>
        <dbReference type="Proteomes" id="UP000244978"/>
    </source>
</evidence>
<organism evidence="2 3">
    <name type="scientific">Homoserinimonas hongtaonis</name>
    <dbReference type="NCBI Taxonomy" id="2079791"/>
    <lineage>
        <taxon>Bacteria</taxon>
        <taxon>Bacillati</taxon>
        <taxon>Actinomycetota</taxon>
        <taxon>Actinomycetes</taxon>
        <taxon>Micrococcales</taxon>
        <taxon>Microbacteriaceae</taxon>
        <taxon>Homoserinimonas</taxon>
    </lineage>
</organism>
<feature type="transmembrane region" description="Helical" evidence="1">
    <location>
        <begin position="39"/>
        <end position="62"/>
    </location>
</feature>
<sequence length="147" mass="15331">MSSSVPVLKRALVSGVVLAAAIAVVGSVIGYLVAGTPGVISAIAGAGIAMVFLGITSLSIIIATRYEMVVFFAIVMGAWLLKFVIFLVLIFVLRDQPLINTQVLFLSLVVAVLGTLVVDVVVIAKSRMPYVSDVSLPGEQSEGPEGR</sequence>
<keyword evidence="3" id="KW-1185">Reference proteome</keyword>
<keyword evidence="1" id="KW-0812">Transmembrane</keyword>
<comment type="caution">
    <text evidence="2">The sequence shown here is derived from an EMBL/GenBank/DDBJ whole genome shotgun (WGS) entry which is preliminary data.</text>
</comment>
<feature type="transmembrane region" description="Helical" evidence="1">
    <location>
        <begin position="104"/>
        <end position="124"/>
    </location>
</feature>
<gene>
    <name evidence="2" type="ORF">DF220_12720</name>
</gene>
<feature type="transmembrane region" description="Helical" evidence="1">
    <location>
        <begin position="69"/>
        <end position="92"/>
    </location>
</feature>
<reference evidence="3" key="1">
    <citation type="submission" date="2018-04" db="EMBL/GenBank/DDBJ databases">
        <authorList>
            <person name="Liu S."/>
            <person name="Wang Z."/>
            <person name="Li J."/>
        </authorList>
    </citation>
    <scope>NUCLEOTIDE SEQUENCE [LARGE SCALE GENOMIC DNA]</scope>
    <source>
        <strain evidence="3">S1194</strain>
    </source>
</reference>
<feature type="transmembrane region" description="Helical" evidence="1">
    <location>
        <begin position="12"/>
        <end position="33"/>
    </location>
</feature>
<dbReference type="AlphaFoldDB" id="A0A2U1SXA7"/>
<evidence type="ECO:0000256" key="1">
    <source>
        <dbReference type="SAM" id="Phobius"/>
    </source>
</evidence>